<evidence type="ECO:0000313" key="2">
    <source>
        <dbReference type="EMBL" id="MFD1845748.1"/>
    </source>
</evidence>
<comment type="caution">
    <text evidence="2">The sequence shown here is derived from an EMBL/GenBank/DDBJ whole genome shotgun (WGS) entry which is preliminary data.</text>
</comment>
<proteinExistence type="predicted"/>
<keyword evidence="3" id="KW-1185">Reference proteome</keyword>
<dbReference type="RefSeq" id="WP_343877945.1">
    <property type="nucleotide sequence ID" value="NZ_BAAAIJ010000009.1"/>
</dbReference>
<dbReference type="EMBL" id="JBHUGA010000009">
    <property type="protein sequence ID" value="MFD1845748.1"/>
    <property type="molecule type" value="Genomic_DNA"/>
</dbReference>
<keyword evidence="1" id="KW-0812">Transmembrane</keyword>
<reference evidence="3" key="1">
    <citation type="journal article" date="2019" name="Int. J. Syst. Evol. Microbiol.">
        <title>The Global Catalogue of Microorganisms (GCM) 10K type strain sequencing project: providing services to taxonomists for standard genome sequencing and annotation.</title>
        <authorList>
            <consortium name="The Broad Institute Genomics Platform"/>
            <consortium name="The Broad Institute Genome Sequencing Center for Infectious Disease"/>
            <person name="Wu L."/>
            <person name="Ma J."/>
        </authorList>
    </citation>
    <scope>NUCLEOTIDE SEQUENCE [LARGE SCALE GENOMIC DNA]</scope>
    <source>
        <strain evidence="3">JCM 11496</strain>
    </source>
</reference>
<protein>
    <submittedName>
        <fullName evidence="2">Uncharacterized protein</fullName>
    </submittedName>
</protein>
<evidence type="ECO:0000256" key="1">
    <source>
        <dbReference type="SAM" id="Phobius"/>
    </source>
</evidence>
<keyword evidence="1" id="KW-1133">Transmembrane helix</keyword>
<feature type="transmembrane region" description="Helical" evidence="1">
    <location>
        <begin position="69"/>
        <end position="88"/>
    </location>
</feature>
<name>A0ABW4Q5P7_9MICC</name>
<evidence type="ECO:0000313" key="3">
    <source>
        <dbReference type="Proteomes" id="UP001597307"/>
    </source>
</evidence>
<feature type="transmembrane region" description="Helical" evidence="1">
    <location>
        <begin position="155"/>
        <end position="175"/>
    </location>
</feature>
<feature type="transmembrane region" description="Helical" evidence="1">
    <location>
        <begin position="109"/>
        <end position="135"/>
    </location>
</feature>
<organism evidence="2 3">
    <name type="scientific">Arthrobacter flavus</name>
    <dbReference type="NCBI Taxonomy" id="95172"/>
    <lineage>
        <taxon>Bacteria</taxon>
        <taxon>Bacillati</taxon>
        <taxon>Actinomycetota</taxon>
        <taxon>Actinomycetes</taxon>
        <taxon>Micrococcales</taxon>
        <taxon>Micrococcaceae</taxon>
        <taxon>Arthrobacter</taxon>
    </lineage>
</organism>
<sequence>MTTFTLRPVACWLLALSFVVTLGGVSLLFGATPATLSLPTSGDEQSIAYSSGLVITVDDPFSLADLPTVGGQVLLVGGLMVSAAAAGLRLGKHQRTMTENRRMPSSPVVVLWVGAGLLVVGVLVALGSGLVPATLPSHPGAVHTPFGSGLPIRPFGVVLLTSGVALGAAVGGYLVGSRRR</sequence>
<gene>
    <name evidence="2" type="ORF">ACFSFX_03965</name>
</gene>
<accession>A0ABW4Q5P7</accession>
<keyword evidence="1" id="KW-0472">Membrane</keyword>
<dbReference type="Proteomes" id="UP001597307">
    <property type="component" value="Unassembled WGS sequence"/>
</dbReference>